<gene>
    <name evidence="1" type="ORF">ABIC55_000611</name>
</gene>
<dbReference type="Pfam" id="PF13730">
    <property type="entry name" value="HTH_36"/>
    <property type="match status" value="1"/>
</dbReference>
<proteinExistence type="predicted"/>
<reference evidence="1 2" key="1">
    <citation type="submission" date="2024-06" db="EMBL/GenBank/DDBJ databases">
        <title>Sorghum-associated microbial communities from plants grown in Nebraska, USA.</title>
        <authorList>
            <person name="Schachtman D."/>
        </authorList>
    </citation>
    <scope>NUCLEOTIDE SEQUENCE [LARGE SCALE GENOMIC DNA]</scope>
    <source>
        <strain evidence="1 2">1288</strain>
    </source>
</reference>
<evidence type="ECO:0000313" key="1">
    <source>
        <dbReference type="EMBL" id="MET3655527.1"/>
    </source>
</evidence>
<dbReference type="RefSeq" id="WP_354312113.1">
    <property type="nucleotide sequence ID" value="NZ_JBEPME010000001.1"/>
</dbReference>
<organism evidence="1 2">
    <name type="scientific">Sporosarcina psychrophila</name>
    <name type="common">Bacillus psychrophilus</name>
    <dbReference type="NCBI Taxonomy" id="1476"/>
    <lineage>
        <taxon>Bacteria</taxon>
        <taxon>Bacillati</taxon>
        <taxon>Bacillota</taxon>
        <taxon>Bacilli</taxon>
        <taxon>Bacillales</taxon>
        <taxon>Caryophanaceae</taxon>
        <taxon>Sporosarcina</taxon>
    </lineage>
</organism>
<accession>A0ABV2K374</accession>
<name>A0ABV2K374_SPOPS</name>
<dbReference type="Gene3D" id="1.10.10.10">
    <property type="entry name" value="Winged helix-like DNA-binding domain superfamily/Winged helix DNA-binding domain"/>
    <property type="match status" value="1"/>
</dbReference>
<evidence type="ECO:0000313" key="2">
    <source>
        <dbReference type="Proteomes" id="UP001549104"/>
    </source>
</evidence>
<keyword evidence="2" id="KW-1185">Reference proteome</keyword>
<dbReference type="InterPro" id="IPR036388">
    <property type="entry name" value="WH-like_DNA-bd_sf"/>
</dbReference>
<dbReference type="Proteomes" id="UP001549104">
    <property type="component" value="Unassembled WGS sequence"/>
</dbReference>
<dbReference type="EMBL" id="JBEPME010000001">
    <property type="protein sequence ID" value="MET3655527.1"/>
    <property type="molecule type" value="Genomic_DNA"/>
</dbReference>
<sequence length="262" mass="30068">MTTYLTEYAHFTNKHDLDAATRQHVLTHWNDMNQTERAVLDMIRRYSVKYGAAHLKHETIEKAIKKSNATVRRAIRKLVKLEIIERIHYIRPVMSGLGANIYVIKPTNDQSKLNTPVNDEKPSSSKFEPANLQTEAFLSKAIKPKDLKRTSPTEIVPTTLFGKMKSLLSSTIGESKLARNFYGVYRKQSLQMLKFSIHEDKGELFEQLAMHALRIAVQTTKQKKVRNLPGYYSGVLRELIGKALFSEAFMDYDVPVEGFFCR</sequence>
<protein>
    <submittedName>
        <fullName evidence="1">Transcriptional regulator</fullName>
    </submittedName>
</protein>
<comment type="caution">
    <text evidence="1">The sequence shown here is derived from an EMBL/GenBank/DDBJ whole genome shotgun (WGS) entry which is preliminary data.</text>
</comment>